<evidence type="ECO:0000259" key="3">
    <source>
        <dbReference type="Pfam" id="PF13865"/>
    </source>
</evidence>
<gene>
    <name evidence="4" type="ORF">HW555_001013</name>
</gene>
<comment type="caution">
    <text evidence="4">The sequence shown here is derived from an EMBL/GenBank/DDBJ whole genome shotgun (WGS) entry which is preliminary data.</text>
</comment>
<reference evidence="4" key="1">
    <citation type="submission" date="2020-08" db="EMBL/GenBank/DDBJ databases">
        <title>Spodoptera exigua strain:BAW_Kor-Di-RS1 Genome sequencing and assembly.</title>
        <authorList>
            <person name="Kim J."/>
            <person name="Nam H.Y."/>
            <person name="Kwon M."/>
            <person name="Choi J.H."/>
            <person name="Cho S.R."/>
            <person name="Kim G.-H."/>
        </authorList>
    </citation>
    <scope>NUCLEOTIDE SEQUENCE</scope>
    <source>
        <strain evidence="4">BAW_Kor-Di-RS1</strain>
        <tissue evidence="4">Whole-body</tissue>
    </source>
</reference>
<accession>A0A835LFS5</accession>
<sequence length="89" mass="10208">MLELQGRKLDELALNILLENYEDDEEVHHSKRRNGENIKRRGSHSNDPGQAEADGRKQSELTAEQLDAELDAFMGYIKEVERGKRKTVS</sequence>
<proteinExistence type="predicted"/>
<evidence type="ECO:0000313" key="5">
    <source>
        <dbReference type="Proteomes" id="UP000648187"/>
    </source>
</evidence>
<keyword evidence="1" id="KW-0694">RNA-binding</keyword>
<protein>
    <recommendedName>
        <fullName evidence="3">Chromatin target of PRMT1 protein C-terminal domain-containing protein</fullName>
    </recommendedName>
</protein>
<evidence type="ECO:0000313" key="4">
    <source>
        <dbReference type="EMBL" id="KAF9423687.1"/>
    </source>
</evidence>
<feature type="domain" description="Chromatin target of PRMT1 protein C-terminal" evidence="3">
    <location>
        <begin position="30"/>
        <end position="78"/>
    </location>
</feature>
<name>A0A835LFS5_SPOEX</name>
<dbReference type="InterPro" id="IPR025715">
    <property type="entry name" value="FoP_C"/>
</dbReference>
<keyword evidence="5" id="KW-1185">Reference proteome</keyword>
<dbReference type="AlphaFoldDB" id="A0A835LFS5"/>
<feature type="region of interest" description="Disordered" evidence="2">
    <location>
        <begin position="23"/>
        <end position="58"/>
    </location>
</feature>
<dbReference type="EMBL" id="JACKWZ010000007">
    <property type="protein sequence ID" value="KAF9423687.1"/>
    <property type="molecule type" value="Genomic_DNA"/>
</dbReference>
<evidence type="ECO:0000256" key="1">
    <source>
        <dbReference type="ARBA" id="ARBA00022884"/>
    </source>
</evidence>
<dbReference type="GO" id="GO:0003723">
    <property type="term" value="F:RNA binding"/>
    <property type="evidence" value="ECO:0007669"/>
    <property type="project" value="UniProtKB-KW"/>
</dbReference>
<dbReference type="Pfam" id="PF13865">
    <property type="entry name" value="FoP_duplication"/>
    <property type="match status" value="1"/>
</dbReference>
<organism evidence="4 5">
    <name type="scientific">Spodoptera exigua</name>
    <name type="common">Beet armyworm</name>
    <name type="synonym">Noctua fulgens</name>
    <dbReference type="NCBI Taxonomy" id="7107"/>
    <lineage>
        <taxon>Eukaryota</taxon>
        <taxon>Metazoa</taxon>
        <taxon>Ecdysozoa</taxon>
        <taxon>Arthropoda</taxon>
        <taxon>Hexapoda</taxon>
        <taxon>Insecta</taxon>
        <taxon>Pterygota</taxon>
        <taxon>Neoptera</taxon>
        <taxon>Endopterygota</taxon>
        <taxon>Lepidoptera</taxon>
        <taxon>Glossata</taxon>
        <taxon>Ditrysia</taxon>
        <taxon>Noctuoidea</taxon>
        <taxon>Noctuidae</taxon>
        <taxon>Amphipyrinae</taxon>
        <taxon>Spodoptera</taxon>
    </lineage>
</organism>
<dbReference type="Proteomes" id="UP000648187">
    <property type="component" value="Unassembled WGS sequence"/>
</dbReference>
<evidence type="ECO:0000256" key="2">
    <source>
        <dbReference type="SAM" id="MobiDB-lite"/>
    </source>
</evidence>